<gene>
    <name evidence="1" type="ORF">ACOLOM_LOCUS1251</name>
</gene>
<accession>A0ACA9KCG7</accession>
<protein>
    <submittedName>
        <fullName evidence="1">7956_t:CDS:1</fullName>
    </submittedName>
</protein>
<organism evidence="1 2">
    <name type="scientific">Acaulospora colombiana</name>
    <dbReference type="NCBI Taxonomy" id="27376"/>
    <lineage>
        <taxon>Eukaryota</taxon>
        <taxon>Fungi</taxon>
        <taxon>Fungi incertae sedis</taxon>
        <taxon>Mucoromycota</taxon>
        <taxon>Glomeromycotina</taxon>
        <taxon>Glomeromycetes</taxon>
        <taxon>Diversisporales</taxon>
        <taxon>Acaulosporaceae</taxon>
        <taxon>Acaulospora</taxon>
    </lineage>
</organism>
<proteinExistence type="predicted"/>
<dbReference type="Proteomes" id="UP000789525">
    <property type="component" value="Unassembled WGS sequence"/>
</dbReference>
<evidence type="ECO:0000313" key="2">
    <source>
        <dbReference type="Proteomes" id="UP000789525"/>
    </source>
</evidence>
<dbReference type="EMBL" id="CAJVPT010001467">
    <property type="protein sequence ID" value="CAG8463031.1"/>
    <property type="molecule type" value="Genomic_DNA"/>
</dbReference>
<comment type="caution">
    <text evidence="1">The sequence shown here is derived from an EMBL/GenBank/DDBJ whole genome shotgun (WGS) entry which is preliminary data.</text>
</comment>
<name>A0ACA9KCG7_9GLOM</name>
<keyword evidence="2" id="KW-1185">Reference proteome</keyword>
<evidence type="ECO:0000313" key="1">
    <source>
        <dbReference type="EMBL" id="CAG8463031.1"/>
    </source>
</evidence>
<reference evidence="1" key="1">
    <citation type="submission" date="2021-06" db="EMBL/GenBank/DDBJ databases">
        <authorList>
            <person name="Kallberg Y."/>
            <person name="Tangrot J."/>
            <person name="Rosling A."/>
        </authorList>
    </citation>
    <scope>NUCLEOTIDE SEQUENCE</scope>
    <source>
        <strain evidence="1">CL356</strain>
    </source>
</reference>
<sequence>MAQRPSPSSLPSHIDDFQIMSPDHPNLQTLTSLYKKTTQAFLLRNYDTAYSLCMSAISKLADFPPVTVSPSTKIIQIKIWCLYINLVAALLAEKPPIVTEDHEIKRLLERPPEKICDELKEWDAASSFLDRDEILDKEHKKAYEQALSKLKEKSNQPLSPKKPKIKKEKTKKDDANGYGNEFLHNRLDYGHMSGVRSSIDHNIHPNGSEFRVRQPMSPNLPRGNHRQSNNHRSFMGNPRSLSIAGNNRNSMDHRQNPPPTTAVDTMIDRCTEAFVASFKRVASKGLIPNIIFLFVVYVIIFERKRIKREFVLKGISKFWETVKSTATIP</sequence>